<organism evidence="5 6">
    <name type="scientific">Paraburkholderia atlantica</name>
    <dbReference type="NCBI Taxonomy" id="2654982"/>
    <lineage>
        <taxon>Bacteria</taxon>
        <taxon>Pseudomonadati</taxon>
        <taxon>Pseudomonadota</taxon>
        <taxon>Betaproteobacteria</taxon>
        <taxon>Burkholderiales</taxon>
        <taxon>Burkholderiaceae</taxon>
        <taxon>Paraburkholderia</taxon>
    </lineage>
</organism>
<feature type="region of interest" description="Disordered" evidence="4">
    <location>
        <begin position="145"/>
        <end position="196"/>
    </location>
</feature>
<dbReference type="CDD" id="cd00090">
    <property type="entry name" value="HTH_ARSR"/>
    <property type="match status" value="1"/>
</dbReference>
<dbReference type="GO" id="GO:0006355">
    <property type="term" value="P:regulation of DNA-templated transcription"/>
    <property type="evidence" value="ECO:0007669"/>
    <property type="project" value="UniProtKB-ARBA"/>
</dbReference>
<dbReference type="AlphaFoldDB" id="A0A6I1Q5M9"/>
<evidence type="ECO:0000256" key="1">
    <source>
        <dbReference type="ARBA" id="ARBA00023015"/>
    </source>
</evidence>
<evidence type="ECO:0000313" key="5">
    <source>
        <dbReference type="EMBL" id="MBB5428512.1"/>
    </source>
</evidence>
<evidence type="ECO:0000256" key="2">
    <source>
        <dbReference type="ARBA" id="ARBA00023125"/>
    </source>
</evidence>
<proteinExistence type="predicted"/>
<keyword evidence="3" id="KW-0804">Transcription</keyword>
<dbReference type="EMBL" id="JACHDD010000013">
    <property type="protein sequence ID" value="MBB5428512.1"/>
    <property type="molecule type" value="Genomic_DNA"/>
</dbReference>
<dbReference type="InterPro" id="IPR036388">
    <property type="entry name" value="WH-like_DNA-bd_sf"/>
</dbReference>
<dbReference type="InterPro" id="IPR002577">
    <property type="entry name" value="HTH_HxlR"/>
</dbReference>
<dbReference type="PROSITE" id="PS51118">
    <property type="entry name" value="HTH_HXLR"/>
    <property type="match status" value="1"/>
</dbReference>
<name>A0A6I1Q5M9_PARAM</name>
<evidence type="ECO:0000313" key="6">
    <source>
        <dbReference type="Proteomes" id="UP000592780"/>
    </source>
</evidence>
<keyword evidence="2 5" id="KW-0238">DNA-binding</keyword>
<dbReference type="SUPFAM" id="SSF46785">
    <property type="entry name" value="Winged helix' DNA-binding domain"/>
    <property type="match status" value="1"/>
</dbReference>
<protein>
    <submittedName>
        <fullName evidence="5">DNA-binding HxlR family transcriptional regulator</fullName>
    </submittedName>
</protein>
<keyword evidence="1" id="KW-0805">Transcription regulation</keyword>
<accession>A0A6I1Q5M9</accession>
<keyword evidence="6" id="KW-1185">Reference proteome</keyword>
<gene>
    <name evidence="5" type="ORF">HDG40_006706</name>
</gene>
<comment type="caution">
    <text evidence="5">The sequence shown here is derived from an EMBL/GenBank/DDBJ whole genome shotgun (WGS) entry which is preliminary data.</text>
</comment>
<dbReference type="Proteomes" id="UP000592780">
    <property type="component" value="Unassembled WGS sequence"/>
</dbReference>
<dbReference type="RefSeq" id="WP_152854272.1">
    <property type="nucleotide sequence ID" value="NZ_JACHDD010000013.1"/>
</dbReference>
<evidence type="ECO:0000256" key="3">
    <source>
        <dbReference type="ARBA" id="ARBA00023163"/>
    </source>
</evidence>
<evidence type="ECO:0000256" key="4">
    <source>
        <dbReference type="SAM" id="MobiDB-lite"/>
    </source>
</evidence>
<feature type="compositionally biased region" description="Basic and acidic residues" evidence="4">
    <location>
        <begin position="155"/>
        <end position="184"/>
    </location>
</feature>
<reference evidence="5 6" key="1">
    <citation type="submission" date="2020-08" db="EMBL/GenBank/DDBJ databases">
        <title>Genomic Encyclopedia of Type Strains, Phase IV (KMG-V): Genome sequencing to study the core and pangenomes of soil and plant-associated prokaryotes.</title>
        <authorList>
            <person name="Whitman W."/>
        </authorList>
    </citation>
    <scope>NUCLEOTIDE SEQUENCE [LARGE SCALE GENOMIC DNA]</scope>
    <source>
        <strain evidence="5 6">JPY158</strain>
    </source>
</reference>
<dbReference type="InterPro" id="IPR036390">
    <property type="entry name" value="WH_DNA-bd_sf"/>
</dbReference>
<sequence length="196" mass="22174">MSALPDKSDTLCPIALSQAVIGDRWAVLILRELFMGNRRFDSLVAQSQATPQMLSSRLKRLEADGMIERRRYMTTPPRYEYELTEMGRAFYPVMLALREWGEKWHKSQGDDVAVRFTHVTCGNDAGIGTVCQACGEPLRREDLKTELSPSYAQERATRQDAAKTGKSATDRTRSPKTGPREVRSTVKSPVRRPKVR</sequence>
<dbReference type="PANTHER" id="PTHR33204">
    <property type="entry name" value="TRANSCRIPTIONAL REGULATOR, MARR FAMILY"/>
    <property type="match status" value="1"/>
</dbReference>
<dbReference type="PANTHER" id="PTHR33204:SF18">
    <property type="entry name" value="TRANSCRIPTIONAL REGULATORY PROTEIN"/>
    <property type="match status" value="1"/>
</dbReference>
<dbReference type="Gene3D" id="1.10.10.10">
    <property type="entry name" value="Winged helix-like DNA-binding domain superfamily/Winged helix DNA-binding domain"/>
    <property type="match status" value="1"/>
</dbReference>
<dbReference type="GO" id="GO:0003677">
    <property type="term" value="F:DNA binding"/>
    <property type="evidence" value="ECO:0007669"/>
    <property type="project" value="UniProtKB-KW"/>
</dbReference>
<dbReference type="InterPro" id="IPR011991">
    <property type="entry name" value="ArsR-like_HTH"/>
</dbReference>
<dbReference type="Pfam" id="PF01638">
    <property type="entry name" value="HxlR"/>
    <property type="match status" value="1"/>
</dbReference>